<dbReference type="AlphaFoldDB" id="A0A5J5FAB6"/>
<evidence type="ECO:0000313" key="4">
    <source>
        <dbReference type="Proteomes" id="UP000326924"/>
    </source>
</evidence>
<dbReference type="InParanoid" id="A0A5J5FAB6"/>
<dbReference type="Proteomes" id="UP000326924">
    <property type="component" value="Unassembled WGS sequence"/>
</dbReference>
<feature type="chain" id="PRO_5023916323" evidence="2">
    <location>
        <begin position="23"/>
        <end position="379"/>
    </location>
</feature>
<feature type="signal peptide" evidence="2">
    <location>
        <begin position="1"/>
        <end position="22"/>
    </location>
</feature>
<feature type="compositionally biased region" description="Basic and acidic residues" evidence="1">
    <location>
        <begin position="325"/>
        <end position="342"/>
    </location>
</feature>
<sequence length="379" mass="41651">MCTPPLLLVLWMSHNWIHLGCPGEKELAGEDDDDDHEDTEDEEAESDHSEESENKEQSDGCGQSDNEKESDDAEESEDEHDVEEVQDVPESAQDLDVDVEIGVIPRADQPVIVNVHINSIATRNHPNIGAASNAANTCRRSSTHTVEYVLHAPLAVEAARKARADDNDDHKDEDAMEECPGLSDDEAVVEDFSASACAKHFTSLPCVHYRAVSGLFEVRPKTATCREVEYRWVPAHEGITDNELADKDDKAVAQRHSKHLADDLLGTTELAAIGRQTTQARSRDRDKWLAKALHRQNGLPTTKEARANAPKTKKSLAALFYQLRTGKEPQAHTSSRRADERIPGGADATGVPSRNETTFSNFVRGGGTSRGSSEGGFWR</sequence>
<feature type="compositionally biased region" description="Acidic residues" evidence="1">
    <location>
        <begin position="29"/>
        <end position="45"/>
    </location>
</feature>
<evidence type="ECO:0000313" key="3">
    <source>
        <dbReference type="EMBL" id="KAA8913988.1"/>
    </source>
</evidence>
<accession>A0A5J5FAB6</accession>
<evidence type="ECO:0000256" key="2">
    <source>
        <dbReference type="SAM" id="SignalP"/>
    </source>
</evidence>
<proteinExistence type="predicted"/>
<keyword evidence="4" id="KW-1185">Reference proteome</keyword>
<protein>
    <submittedName>
        <fullName evidence="3">Uncharacterized protein</fullName>
    </submittedName>
</protein>
<feature type="compositionally biased region" description="Acidic residues" evidence="1">
    <location>
        <begin position="68"/>
        <end position="94"/>
    </location>
</feature>
<name>A0A5J5FAB6_9PEZI</name>
<gene>
    <name evidence="3" type="ORF">FN846DRAFT_902438</name>
</gene>
<feature type="compositionally biased region" description="Basic and acidic residues" evidence="1">
    <location>
        <begin position="46"/>
        <end position="58"/>
    </location>
</feature>
<reference evidence="3 4" key="1">
    <citation type="submission" date="2019-09" db="EMBL/GenBank/DDBJ databases">
        <title>Draft genome of the ectomycorrhizal ascomycete Sphaerosporella brunnea.</title>
        <authorList>
            <consortium name="DOE Joint Genome Institute"/>
            <person name="Benucci G.M."/>
            <person name="Marozzi G."/>
            <person name="Antonielli L."/>
            <person name="Sanchez S."/>
            <person name="Marco P."/>
            <person name="Wang X."/>
            <person name="Falini L.B."/>
            <person name="Barry K."/>
            <person name="Haridas S."/>
            <person name="Lipzen A."/>
            <person name="Labutti K."/>
            <person name="Grigoriev I.V."/>
            <person name="Murat C."/>
            <person name="Martin F."/>
            <person name="Albertini E."/>
            <person name="Donnini D."/>
            <person name="Bonito G."/>
        </authorList>
    </citation>
    <scope>NUCLEOTIDE SEQUENCE [LARGE SCALE GENOMIC DNA]</scope>
    <source>
        <strain evidence="3 4">Sb_GMNB300</strain>
    </source>
</reference>
<feature type="compositionally biased region" description="Low complexity" evidence="1">
    <location>
        <begin position="370"/>
        <end position="379"/>
    </location>
</feature>
<feature type="compositionally biased region" description="Polar residues" evidence="1">
    <location>
        <begin position="352"/>
        <end position="361"/>
    </location>
</feature>
<keyword evidence="2" id="KW-0732">Signal</keyword>
<feature type="region of interest" description="Disordered" evidence="1">
    <location>
        <begin position="325"/>
        <end position="379"/>
    </location>
</feature>
<organism evidence="3 4">
    <name type="scientific">Sphaerosporella brunnea</name>
    <dbReference type="NCBI Taxonomy" id="1250544"/>
    <lineage>
        <taxon>Eukaryota</taxon>
        <taxon>Fungi</taxon>
        <taxon>Dikarya</taxon>
        <taxon>Ascomycota</taxon>
        <taxon>Pezizomycotina</taxon>
        <taxon>Pezizomycetes</taxon>
        <taxon>Pezizales</taxon>
        <taxon>Pyronemataceae</taxon>
        <taxon>Sphaerosporella</taxon>
    </lineage>
</organism>
<feature type="region of interest" description="Disordered" evidence="1">
    <location>
        <begin position="22"/>
        <end position="94"/>
    </location>
</feature>
<evidence type="ECO:0000256" key="1">
    <source>
        <dbReference type="SAM" id="MobiDB-lite"/>
    </source>
</evidence>
<dbReference type="EMBL" id="VXIS01000010">
    <property type="protein sequence ID" value="KAA8913988.1"/>
    <property type="molecule type" value="Genomic_DNA"/>
</dbReference>
<comment type="caution">
    <text evidence="3">The sequence shown here is derived from an EMBL/GenBank/DDBJ whole genome shotgun (WGS) entry which is preliminary data.</text>
</comment>